<dbReference type="GO" id="GO:0006526">
    <property type="term" value="P:L-arginine biosynthetic process"/>
    <property type="evidence" value="ECO:0007669"/>
    <property type="project" value="TreeGrafter"/>
</dbReference>
<dbReference type="SUPFAM" id="SSF55031">
    <property type="entry name" value="Bacterial exopeptidase dimerisation domain"/>
    <property type="match status" value="1"/>
</dbReference>
<dbReference type="GO" id="GO:0008777">
    <property type="term" value="F:acetylornithine deacetylase activity"/>
    <property type="evidence" value="ECO:0007669"/>
    <property type="project" value="TreeGrafter"/>
</dbReference>
<name>A0A2S0KM42_9FIRM</name>
<dbReference type="Gene3D" id="3.40.630.10">
    <property type="entry name" value="Zn peptidases"/>
    <property type="match status" value="1"/>
</dbReference>
<dbReference type="Proteomes" id="UP000237947">
    <property type="component" value="Chromosome"/>
</dbReference>
<dbReference type="KEGG" id="fsa:C5Q98_02130"/>
<evidence type="ECO:0000256" key="1">
    <source>
        <dbReference type="ARBA" id="ARBA00001947"/>
    </source>
</evidence>
<evidence type="ECO:0000256" key="5">
    <source>
        <dbReference type="ARBA" id="ARBA00022801"/>
    </source>
</evidence>
<dbReference type="PANTHER" id="PTHR43808:SF31">
    <property type="entry name" value="N-ACETYL-L-CITRULLINE DEACETYLASE"/>
    <property type="match status" value="1"/>
</dbReference>
<dbReference type="InterPro" id="IPR050072">
    <property type="entry name" value="Peptidase_M20A"/>
</dbReference>
<dbReference type="Pfam" id="PF01546">
    <property type="entry name" value="Peptidase_M20"/>
    <property type="match status" value="1"/>
</dbReference>
<dbReference type="InterPro" id="IPR036264">
    <property type="entry name" value="Bact_exopeptidase_dim_dom"/>
</dbReference>
<evidence type="ECO:0000256" key="2">
    <source>
        <dbReference type="ARBA" id="ARBA00006247"/>
    </source>
</evidence>
<sequence length="452" mass="49843">MSKINLDDLKMNEYKDDIVQSLFEVIRIPSVKSEALPDAPFGEGPKAALTWFLAKAEELGFRTGNVDNYAGYAEFGPETLDAPLIAAVCHLDVVPAEEWTDAFEPRFAEDNDTIIGRGSVDDKGPAMAVLYAMKSLMDSDFEPKCRIRLIVGTDEESGSECLEYYSKHAEIPVAAFTADADFPVINGEKGILRVELNWKNNGKRPAEGTDRLYSAKVGNVPNIVPGEAVLKFQKADGSFEEIKTEGSMGHASTPENYKNAIQYALMAAYERSLENNVDDPFLQDFAKVLNTEYNGAGLNIDFSDEPSGELTLNVGIFELANDQAEFTLDIRYPVTYQLDDVLSGIQSAIADTSFELGNYYHSEALYRPAEDPLVQLLMASYNDVTGENETPKSMGGGTYARSLPNTIAFGANFPGNPYLGHAKFEYAKLSEIVQASEIFRISLQKMDEEYSK</sequence>
<dbReference type="SUPFAM" id="SSF53187">
    <property type="entry name" value="Zn-dependent exopeptidases"/>
    <property type="match status" value="1"/>
</dbReference>
<dbReference type="PROSITE" id="PS00759">
    <property type="entry name" value="ARGE_DAPE_CPG2_2"/>
    <property type="match status" value="1"/>
</dbReference>
<accession>A0A2S0KM42</accession>
<comment type="cofactor">
    <cofactor evidence="1">
        <name>Zn(2+)</name>
        <dbReference type="ChEBI" id="CHEBI:29105"/>
    </cofactor>
</comment>
<keyword evidence="5" id="KW-0378">Hydrolase</keyword>
<proteinExistence type="inferred from homology"/>
<keyword evidence="7" id="KW-0224">Dipeptidase</keyword>
<keyword evidence="6" id="KW-0862">Zinc</keyword>
<keyword evidence="10" id="KW-1185">Reference proteome</keyword>
<dbReference type="GO" id="GO:0016805">
    <property type="term" value="F:dipeptidase activity"/>
    <property type="evidence" value="ECO:0007669"/>
    <property type="project" value="UniProtKB-KW"/>
</dbReference>
<dbReference type="InterPro" id="IPR010964">
    <property type="entry name" value="M20A_pepV-rel"/>
</dbReference>
<dbReference type="GO" id="GO:0006508">
    <property type="term" value="P:proteolysis"/>
    <property type="evidence" value="ECO:0007669"/>
    <property type="project" value="UniProtKB-KW"/>
</dbReference>
<evidence type="ECO:0000256" key="4">
    <source>
        <dbReference type="ARBA" id="ARBA00022723"/>
    </source>
</evidence>
<evidence type="ECO:0000256" key="8">
    <source>
        <dbReference type="ARBA" id="ARBA00023049"/>
    </source>
</evidence>
<dbReference type="RefSeq" id="WP_106012088.1">
    <property type="nucleotide sequence ID" value="NZ_CP027226.1"/>
</dbReference>
<gene>
    <name evidence="9" type="ORF">C5Q98_02130</name>
</gene>
<keyword evidence="3" id="KW-0645">Protease</keyword>
<keyword evidence="4" id="KW-0479">Metal-binding</keyword>
<dbReference type="AlphaFoldDB" id="A0A2S0KM42"/>
<dbReference type="InterPro" id="IPR001261">
    <property type="entry name" value="ArgE/DapE_CS"/>
</dbReference>
<dbReference type="Gene3D" id="3.30.70.360">
    <property type="match status" value="2"/>
</dbReference>
<evidence type="ECO:0000313" key="9">
    <source>
        <dbReference type="EMBL" id="AVM42102.1"/>
    </source>
</evidence>
<dbReference type="GO" id="GO:0008237">
    <property type="term" value="F:metallopeptidase activity"/>
    <property type="evidence" value="ECO:0007669"/>
    <property type="project" value="UniProtKB-KW"/>
</dbReference>
<dbReference type="InterPro" id="IPR002933">
    <property type="entry name" value="Peptidase_M20"/>
</dbReference>
<evidence type="ECO:0000256" key="6">
    <source>
        <dbReference type="ARBA" id="ARBA00022833"/>
    </source>
</evidence>
<keyword evidence="8" id="KW-0482">Metalloprotease</keyword>
<dbReference type="PANTHER" id="PTHR43808">
    <property type="entry name" value="ACETYLORNITHINE DEACETYLASE"/>
    <property type="match status" value="1"/>
</dbReference>
<comment type="similarity">
    <text evidence="2">Belongs to the peptidase M20A family.</text>
</comment>
<evidence type="ECO:0000313" key="10">
    <source>
        <dbReference type="Proteomes" id="UP000237947"/>
    </source>
</evidence>
<organism evidence="9 10">
    <name type="scientific">Fastidiosipila sanguinis</name>
    <dbReference type="NCBI Taxonomy" id="236753"/>
    <lineage>
        <taxon>Bacteria</taxon>
        <taxon>Bacillati</taxon>
        <taxon>Bacillota</taxon>
        <taxon>Clostridia</taxon>
        <taxon>Eubacteriales</taxon>
        <taxon>Oscillospiraceae</taxon>
        <taxon>Fastidiosipila</taxon>
    </lineage>
</organism>
<reference evidence="10" key="1">
    <citation type="submission" date="2018-02" db="EMBL/GenBank/DDBJ databases">
        <authorList>
            <person name="Holder M.E."/>
            <person name="Ajami N.J."/>
            <person name="Petrosino J.F."/>
        </authorList>
    </citation>
    <scope>NUCLEOTIDE SEQUENCE [LARGE SCALE GENOMIC DNA]</scope>
    <source>
        <strain evidence="10">CCUG 47711</strain>
    </source>
</reference>
<dbReference type="OrthoDB" id="9761532at2"/>
<dbReference type="GO" id="GO:0008270">
    <property type="term" value="F:zinc ion binding"/>
    <property type="evidence" value="ECO:0007669"/>
    <property type="project" value="InterPro"/>
</dbReference>
<dbReference type="EMBL" id="CP027226">
    <property type="protein sequence ID" value="AVM42102.1"/>
    <property type="molecule type" value="Genomic_DNA"/>
</dbReference>
<evidence type="ECO:0000256" key="7">
    <source>
        <dbReference type="ARBA" id="ARBA00022997"/>
    </source>
</evidence>
<dbReference type="NCBIfam" id="TIGR01887">
    <property type="entry name" value="dipeptidaselike"/>
    <property type="match status" value="1"/>
</dbReference>
<evidence type="ECO:0000256" key="3">
    <source>
        <dbReference type="ARBA" id="ARBA00022670"/>
    </source>
</evidence>
<protein>
    <submittedName>
        <fullName evidence="9">Uncharacterized protein</fullName>
    </submittedName>
</protein>